<protein>
    <submittedName>
        <fullName evidence="1">Uncharacterized protein</fullName>
    </submittedName>
</protein>
<keyword evidence="2" id="KW-1185">Reference proteome</keyword>
<gene>
    <name evidence="1" type="ORF">MA16_Dca009289</name>
</gene>
<accession>A0A2I0WZ07</accession>
<reference evidence="1 2" key="2">
    <citation type="journal article" date="2017" name="Nature">
        <title>The Apostasia genome and the evolution of orchids.</title>
        <authorList>
            <person name="Zhang G.Q."/>
            <person name="Liu K.W."/>
            <person name="Li Z."/>
            <person name="Lohaus R."/>
            <person name="Hsiao Y.Y."/>
            <person name="Niu S.C."/>
            <person name="Wang J.Y."/>
            <person name="Lin Y.C."/>
            <person name="Xu Q."/>
            <person name="Chen L.J."/>
            <person name="Yoshida K."/>
            <person name="Fujiwara S."/>
            <person name="Wang Z.W."/>
            <person name="Zhang Y.Q."/>
            <person name="Mitsuda N."/>
            <person name="Wang M."/>
            <person name="Liu G.H."/>
            <person name="Pecoraro L."/>
            <person name="Huang H.X."/>
            <person name="Xiao X.J."/>
            <person name="Lin M."/>
            <person name="Wu X.Y."/>
            <person name="Wu W.L."/>
            <person name="Chen Y.Y."/>
            <person name="Chang S.B."/>
            <person name="Sakamoto S."/>
            <person name="Ohme-Takagi M."/>
            <person name="Yagi M."/>
            <person name="Zeng S.J."/>
            <person name="Shen C.Y."/>
            <person name="Yeh C.M."/>
            <person name="Luo Y.B."/>
            <person name="Tsai W.C."/>
            <person name="Van de Peer Y."/>
            <person name="Liu Z.J."/>
        </authorList>
    </citation>
    <scope>NUCLEOTIDE SEQUENCE [LARGE SCALE GENOMIC DNA]</scope>
    <source>
        <tissue evidence="1">The whole plant</tissue>
    </source>
</reference>
<dbReference type="AlphaFoldDB" id="A0A2I0WZ07"/>
<dbReference type="PANTHER" id="PTHR36615:SF7">
    <property type="entry name" value="PROTEIN, PUTATIVE-RELATED"/>
    <property type="match status" value="1"/>
</dbReference>
<dbReference type="EMBL" id="KZ502309">
    <property type="protein sequence ID" value="PKU80877.1"/>
    <property type="molecule type" value="Genomic_DNA"/>
</dbReference>
<organism evidence="1 2">
    <name type="scientific">Dendrobium catenatum</name>
    <dbReference type="NCBI Taxonomy" id="906689"/>
    <lineage>
        <taxon>Eukaryota</taxon>
        <taxon>Viridiplantae</taxon>
        <taxon>Streptophyta</taxon>
        <taxon>Embryophyta</taxon>
        <taxon>Tracheophyta</taxon>
        <taxon>Spermatophyta</taxon>
        <taxon>Magnoliopsida</taxon>
        <taxon>Liliopsida</taxon>
        <taxon>Asparagales</taxon>
        <taxon>Orchidaceae</taxon>
        <taxon>Epidendroideae</taxon>
        <taxon>Malaxideae</taxon>
        <taxon>Dendrobiinae</taxon>
        <taxon>Dendrobium</taxon>
    </lineage>
</organism>
<proteinExistence type="predicted"/>
<sequence>MAGELVNRGRSQRLSSRLIPKRGKVKVMIAVGLVHTCAALFSRAGPPVAFRAAQWWRRLQNQRL</sequence>
<evidence type="ECO:0000313" key="2">
    <source>
        <dbReference type="Proteomes" id="UP000233837"/>
    </source>
</evidence>
<name>A0A2I0WZ07_9ASPA</name>
<reference evidence="1 2" key="1">
    <citation type="journal article" date="2016" name="Sci. Rep.">
        <title>The Dendrobium catenatum Lindl. genome sequence provides insights into polysaccharide synthase, floral development and adaptive evolution.</title>
        <authorList>
            <person name="Zhang G.Q."/>
            <person name="Xu Q."/>
            <person name="Bian C."/>
            <person name="Tsai W.C."/>
            <person name="Yeh C.M."/>
            <person name="Liu K.W."/>
            <person name="Yoshida K."/>
            <person name="Zhang L.S."/>
            <person name="Chang S.B."/>
            <person name="Chen F."/>
            <person name="Shi Y."/>
            <person name="Su Y.Y."/>
            <person name="Zhang Y.Q."/>
            <person name="Chen L.J."/>
            <person name="Yin Y."/>
            <person name="Lin M."/>
            <person name="Huang H."/>
            <person name="Deng H."/>
            <person name="Wang Z.W."/>
            <person name="Zhu S.L."/>
            <person name="Zhao X."/>
            <person name="Deng C."/>
            <person name="Niu S.C."/>
            <person name="Huang J."/>
            <person name="Wang M."/>
            <person name="Liu G.H."/>
            <person name="Yang H.J."/>
            <person name="Xiao X.J."/>
            <person name="Hsiao Y.Y."/>
            <person name="Wu W.L."/>
            <person name="Chen Y.Y."/>
            <person name="Mitsuda N."/>
            <person name="Ohme-Takagi M."/>
            <person name="Luo Y.B."/>
            <person name="Van de Peer Y."/>
            <person name="Liu Z.J."/>
        </authorList>
    </citation>
    <scope>NUCLEOTIDE SEQUENCE [LARGE SCALE GENOMIC DNA]</scope>
    <source>
        <tissue evidence="1">The whole plant</tissue>
    </source>
</reference>
<evidence type="ECO:0000313" key="1">
    <source>
        <dbReference type="EMBL" id="PKU80877.1"/>
    </source>
</evidence>
<dbReference type="PANTHER" id="PTHR36615">
    <property type="entry name" value="PROTEIN, PUTATIVE-RELATED"/>
    <property type="match status" value="1"/>
</dbReference>
<dbReference type="Proteomes" id="UP000233837">
    <property type="component" value="Unassembled WGS sequence"/>
</dbReference>